<evidence type="ECO:0000313" key="2">
    <source>
        <dbReference type="Proteomes" id="UP001139485"/>
    </source>
</evidence>
<protein>
    <submittedName>
        <fullName evidence="1">SRPBCC family protein</fullName>
    </submittedName>
</protein>
<dbReference type="EMBL" id="JAMOIL010000013">
    <property type="protein sequence ID" value="MCM0621031.1"/>
    <property type="molecule type" value="Genomic_DNA"/>
</dbReference>
<dbReference type="RefSeq" id="WP_250827524.1">
    <property type="nucleotide sequence ID" value="NZ_JAMOIL010000013.1"/>
</dbReference>
<dbReference type="InterPro" id="IPR019587">
    <property type="entry name" value="Polyketide_cyclase/dehydratase"/>
</dbReference>
<dbReference type="Gene3D" id="3.30.530.20">
    <property type="match status" value="1"/>
</dbReference>
<sequence>MTRFSASTEATAVITATRAEVWAVLSDPDAVAELTPFVSRITADGDHWRWQLGGLEVAGMNVSPAFTEAMTYDEPSRIEFRHDPPEGTTERSSVEGWYDLAEADGGTRLSTSLEITLDLPLPKLSGPVVRTTMKQVINQMGDRFSENLLRRLDAQEV</sequence>
<dbReference type="AlphaFoldDB" id="A0A9X2D8C2"/>
<dbReference type="Pfam" id="PF10604">
    <property type="entry name" value="Polyketide_cyc2"/>
    <property type="match status" value="1"/>
</dbReference>
<comment type="caution">
    <text evidence="1">The sequence shown here is derived from an EMBL/GenBank/DDBJ whole genome shotgun (WGS) entry which is preliminary data.</text>
</comment>
<proteinExistence type="predicted"/>
<dbReference type="SUPFAM" id="SSF55961">
    <property type="entry name" value="Bet v1-like"/>
    <property type="match status" value="1"/>
</dbReference>
<name>A0A9X2D8C2_9ACTN</name>
<keyword evidence="2" id="KW-1185">Reference proteome</keyword>
<accession>A0A9X2D8C2</accession>
<gene>
    <name evidence="1" type="ORF">M8330_12095</name>
</gene>
<dbReference type="InterPro" id="IPR023393">
    <property type="entry name" value="START-like_dom_sf"/>
</dbReference>
<dbReference type="Proteomes" id="UP001139485">
    <property type="component" value="Unassembled WGS sequence"/>
</dbReference>
<organism evidence="1 2">
    <name type="scientific">Nocardioides bruguierae</name>
    <dbReference type="NCBI Taxonomy" id="2945102"/>
    <lineage>
        <taxon>Bacteria</taxon>
        <taxon>Bacillati</taxon>
        <taxon>Actinomycetota</taxon>
        <taxon>Actinomycetes</taxon>
        <taxon>Propionibacteriales</taxon>
        <taxon>Nocardioidaceae</taxon>
        <taxon>Nocardioides</taxon>
    </lineage>
</organism>
<evidence type="ECO:0000313" key="1">
    <source>
        <dbReference type="EMBL" id="MCM0621031.1"/>
    </source>
</evidence>
<reference evidence="1" key="1">
    <citation type="submission" date="2022-05" db="EMBL/GenBank/DDBJ databases">
        <authorList>
            <person name="Tuo L."/>
        </authorList>
    </citation>
    <scope>NUCLEOTIDE SEQUENCE</scope>
    <source>
        <strain evidence="1">BSK12Z-4</strain>
    </source>
</reference>